<name>A0AAW1VB27_9CUCU</name>
<dbReference type="GO" id="GO:0005886">
    <property type="term" value="C:plasma membrane"/>
    <property type="evidence" value="ECO:0007669"/>
    <property type="project" value="UniProtKB-SubCell"/>
</dbReference>
<evidence type="ECO:0000256" key="4">
    <source>
        <dbReference type="ARBA" id="ARBA00022989"/>
    </source>
</evidence>
<dbReference type="InterPro" id="IPR005828">
    <property type="entry name" value="MFS_sugar_transport-like"/>
</dbReference>
<dbReference type="PANTHER" id="PTHR48021:SF96">
    <property type="entry name" value="FACILITATED TREHALOSE TRANSPORTER TRET1-1-RELATED"/>
    <property type="match status" value="1"/>
</dbReference>
<evidence type="ECO:0000256" key="2">
    <source>
        <dbReference type="ARBA" id="ARBA00022475"/>
    </source>
</evidence>
<dbReference type="InterPro" id="IPR011011">
    <property type="entry name" value="Znf_FYVE_PHD"/>
</dbReference>
<dbReference type="InterPro" id="IPR050549">
    <property type="entry name" value="MFS_Trehalose_Transporter"/>
</dbReference>
<dbReference type="Pfam" id="PF00083">
    <property type="entry name" value="Sugar_tr"/>
    <property type="match status" value="1"/>
</dbReference>
<dbReference type="SUPFAM" id="SSF57903">
    <property type="entry name" value="FYVE/PHD zinc finger"/>
    <property type="match status" value="1"/>
</dbReference>
<dbReference type="FunFam" id="1.20.1250.20:FF:000055">
    <property type="entry name" value="Facilitated trehalose transporter Tret1-2 homolog"/>
    <property type="match status" value="1"/>
</dbReference>
<evidence type="ECO:0000313" key="10">
    <source>
        <dbReference type="EMBL" id="KAK9889250.1"/>
    </source>
</evidence>
<dbReference type="Proteomes" id="UP001431783">
    <property type="component" value="Unassembled WGS sequence"/>
</dbReference>
<keyword evidence="11" id="KW-1185">Reference proteome</keyword>
<feature type="transmembrane region" description="Helical" evidence="8">
    <location>
        <begin position="287"/>
        <end position="306"/>
    </location>
</feature>
<dbReference type="InterPro" id="IPR003663">
    <property type="entry name" value="Sugar/inositol_transpt"/>
</dbReference>
<feature type="transmembrane region" description="Helical" evidence="8">
    <location>
        <begin position="369"/>
        <end position="391"/>
    </location>
</feature>
<feature type="transmembrane region" description="Helical" evidence="8">
    <location>
        <begin position="226"/>
        <end position="248"/>
    </location>
</feature>
<evidence type="ECO:0000256" key="7">
    <source>
        <dbReference type="ARBA" id="ARBA00024348"/>
    </source>
</evidence>
<dbReference type="PRINTS" id="PR00171">
    <property type="entry name" value="SUGRTRNSPORT"/>
</dbReference>
<evidence type="ECO:0000256" key="3">
    <source>
        <dbReference type="ARBA" id="ARBA00022692"/>
    </source>
</evidence>
<keyword evidence="6" id="KW-0325">Glycoprotein</keyword>
<dbReference type="NCBIfam" id="TIGR00879">
    <property type="entry name" value="SP"/>
    <property type="match status" value="1"/>
</dbReference>
<feature type="transmembrane region" description="Helical" evidence="8">
    <location>
        <begin position="201"/>
        <end position="220"/>
    </location>
</feature>
<evidence type="ECO:0000256" key="8">
    <source>
        <dbReference type="SAM" id="Phobius"/>
    </source>
</evidence>
<dbReference type="PANTHER" id="PTHR48021">
    <property type="match status" value="1"/>
</dbReference>
<evidence type="ECO:0000313" key="11">
    <source>
        <dbReference type="Proteomes" id="UP001431783"/>
    </source>
</evidence>
<proteinExistence type="inferred from homology"/>
<dbReference type="GO" id="GO:0051119">
    <property type="term" value="F:sugar transmembrane transporter activity"/>
    <property type="evidence" value="ECO:0007669"/>
    <property type="project" value="InterPro"/>
</dbReference>
<feature type="domain" description="Major facilitator superfamily (MFS) profile" evidence="9">
    <location>
        <begin position="136"/>
        <end position="560"/>
    </location>
</feature>
<reference evidence="10 11" key="1">
    <citation type="submission" date="2023-03" db="EMBL/GenBank/DDBJ databases">
        <title>Genome insight into feeding habits of ladybird beetles.</title>
        <authorList>
            <person name="Li H.-S."/>
            <person name="Huang Y.-H."/>
            <person name="Pang H."/>
        </authorList>
    </citation>
    <scope>NUCLEOTIDE SEQUENCE [LARGE SCALE GENOMIC DNA]</scope>
    <source>
        <strain evidence="10">SYSU_2023b</strain>
        <tissue evidence="10">Whole body</tissue>
    </source>
</reference>
<dbReference type="EMBL" id="JARQZJ010000122">
    <property type="protein sequence ID" value="KAK9889250.1"/>
    <property type="molecule type" value="Genomic_DNA"/>
</dbReference>
<keyword evidence="3 8" id="KW-0812">Transmembrane</keyword>
<dbReference type="Gene3D" id="1.20.1250.20">
    <property type="entry name" value="MFS general substrate transporter like domains"/>
    <property type="match status" value="1"/>
</dbReference>
<dbReference type="InterPro" id="IPR036259">
    <property type="entry name" value="MFS_trans_sf"/>
</dbReference>
<dbReference type="CDD" id="cd17358">
    <property type="entry name" value="MFS_GLUT6_8_Class3_like"/>
    <property type="match status" value="1"/>
</dbReference>
<comment type="caution">
    <text evidence="10">The sequence shown here is derived from an EMBL/GenBank/DDBJ whole genome shotgun (WGS) entry which is preliminary data.</text>
</comment>
<evidence type="ECO:0000256" key="5">
    <source>
        <dbReference type="ARBA" id="ARBA00023136"/>
    </source>
</evidence>
<gene>
    <name evidence="10" type="ORF">WA026_004528</name>
</gene>
<feature type="transmembrane region" description="Helical" evidence="8">
    <location>
        <begin position="538"/>
        <end position="556"/>
    </location>
</feature>
<organism evidence="10 11">
    <name type="scientific">Henosepilachna vigintioctopunctata</name>
    <dbReference type="NCBI Taxonomy" id="420089"/>
    <lineage>
        <taxon>Eukaryota</taxon>
        <taxon>Metazoa</taxon>
        <taxon>Ecdysozoa</taxon>
        <taxon>Arthropoda</taxon>
        <taxon>Hexapoda</taxon>
        <taxon>Insecta</taxon>
        <taxon>Pterygota</taxon>
        <taxon>Neoptera</taxon>
        <taxon>Endopterygota</taxon>
        <taxon>Coleoptera</taxon>
        <taxon>Polyphaga</taxon>
        <taxon>Cucujiformia</taxon>
        <taxon>Coccinelloidea</taxon>
        <taxon>Coccinellidae</taxon>
        <taxon>Epilachninae</taxon>
        <taxon>Epilachnini</taxon>
        <taxon>Henosepilachna</taxon>
    </lineage>
</organism>
<feature type="transmembrane region" description="Helical" evidence="8">
    <location>
        <begin position="434"/>
        <end position="456"/>
    </location>
</feature>
<dbReference type="PROSITE" id="PS00216">
    <property type="entry name" value="SUGAR_TRANSPORT_1"/>
    <property type="match status" value="1"/>
</dbReference>
<dbReference type="PROSITE" id="PS50850">
    <property type="entry name" value="MFS"/>
    <property type="match status" value="1"/>
</dbReference>
<evidence type="ECO:0000259" key="9">
    <source>
        <dbReference type="PROSITE" id="PS50850"/>
    </source>
</evidence>
<keyword evidence="2" id="KW-1003">Cell membrane</keyword>
<dbReference type="InterPro" id="IPR013083">
    <property type="entry name" value="Znf_RING/FYVE/PHD"/>
</dbReference>
<evidence type="ECO:0000256" key="6">
    <source>
        <dbReference type="ARBA" id="ARBA00023180"/>
    </source>
</evidence>
<feature type="transmembrane region" description="Helical" evidence="8">
    <location>
        <begin position="134"/>
        <end position="154"/>
    </location>
</feature>
<protein>
    <recommendedName>
        <fullName evidence="9">Major facilitator superfamily (MFS) profile domain-containing protein</fullName>
    </recommendedName>
</protein>
<keyword evidence="4 8" id="KW-1133">Transmembrane helix</keyword>
<feature type="transmembrane region" description="Helical" evidence="8">
    <location>
        <begin position="174"/>
        <end position="194"/>
    </location>
</feature>
<comment type="similarity">
    <text evidence="7">Belongs to the major facilitator superfamily. Sugar transporter (TC 2.A.1.1) family. Trehalose transporter subfamily.</text>
</comment>
<feature type="transmembrane region" description="Helical" evidence="8">
    <location>
        <begin position="468"/>
        <end position="494"/>
    </location>
</feature>
<sequence>MFNSQGDIESTYCQEEDTLTRTAPRTWISKLQIWNTHRNGSHRLLTQQTQPTISASTTATNLSDYQSSATLFKNKMTTSQENLRFAQPEIEPLNCKGKEVDIAIEVTIVPEERMTRTWDSFSTIEKIKITFRQLITALVVSWVSMLIGYTSAYTSPTDESLRRDFNLTDHEMSWVGSLMPLCAILGGLVGGPAIDFLGRKWTLLLTDVFFLVAWTVNYFATNYYYLYVSRSLVGCGVGIASLTFPVYLGETIQPEVRGTLGLLPTTLGNMGILICFLLGNLFEWQGLAGIAILITIPFILIFIWIIPETPRWYISKGRLEECKKSLQWLRGKKQDITKEFEELKLNQKEQDHKKNVNLRDIFSRNNMKPLIICLTLMIFQQFTGINAVIFYTTSIFKGSGSTLPPLVCTTIIGVVNLLSTFIANALIDKLGRKILLYISGCSMAACLGTLGLYYYFKEALKTDVTNYGYVPLVSLIIFALGFSLGFGPIPWLMMGEILPARIRGPAASVATAFNWITTFIVTKTYPIMIKNIGSCWTFWFYGTMVVLSVAFTAIFVPETRGKSLEDIERLLSGQRVKRMSSVTNSKHKMAAETSEIEKCSKCLIEFNGDKAIGCEGKCKRWFHLKCCELNNKDFNFIKNCKGVKWFCQMRCGESEVMGNILKALELLNKKVNTLECNQEKYCKKNIRLKVVRRKMKKNQKEVNVP</sequence>
<dbReference type="SUPFAM" id="SSF103473">
    <property type="entry name" value="MFS general substrate transporter"/>
    <property type="match status" value="1"/>
</dbReference>
<dbReference type="Gene3D" id="3.30.40.10">
    <property type="entry name" value="Zinc/RING finger domain, C3HC4 (zinc finger)"/>
    <property type="match status" value="1"/>
</dbReference>
<dbReference type="InterPro" id="IPR044775">
    <property type="entry name" value="MFS_ERD6/Tret1-like"/>
</dbReference>
<dbReference type="AlphaFoldDB" id="A0AAW1VB27"/>
<feature type="transmembrane region" description="Helical" evidence="8">
    <location>
        <begin position="403"/>
        <end position="427"/>
    </location>
</feature>
<dbReference type="InterPro" id="IPR020846">
    <property type="entry name" value="MFS_dom"/>
</dbReference>
<comment type="subcellular location">
    <subcellularLocation>
        <location evidence="1">Cell membrane</location>
        <topology evidence="1">Multi-pass membrane protein</topology>
    </subcellularLocation>
</comment>
<evidence type="ECO:0000256" key="1">
    <source>
        <dbReference type="ARBA" id="ARBA00004651"/>
    </source>
</evidence>
<dbReference type="InterPro" id="IPR005829">
    <property type="entry name" value="Sugar_transporter_CS"/>
</dbReference>
<feature type="transmembrane region" description="Helical" evidence="8">
    <location>
        <begin position="260"/>
        <end position="281"/>
    </location>
</feature>
<keyword evidence="5 8" id="KW-0472">Membrane</keyword>
<accession>A0AAW1VB27</accession>